<evidence type="ECO:0000256" key="1">
    <source>
        <dbReference type="SAM" id="MobiDB-lite"/>
    </source>
</evidence>
<dbReference type="RefSeq" id="XP_067714772.1">
    <property type="nucleotide sequence ID" value="XM_067858671.1"/>
</dbReference>
<feature type="region of interest" description="Disordered" evidence="1">
    <location>
        <begin position="508"/>
        <end position="527"/>
    </location>
</feature>
<accession>A0AAV4LSE3</accession>
<proteinExistence type="predicted"/>
<sequence>MVTVTRSLTEALSLETHRDMAHGIGGAGSKVVGCAWLAAAKTMKVVGEEGLEGGRFALTAAVGGTGAFVLTFPPGVAFTIGMAKMGGRSNIRALRRLYLFPKPTMPPAATFIKISERLLRQEGQLKLQSVGVLRKLSQKRGTGRVRKCHAVTEKEMKPGDVVEGGDGLVGEVGGRRVSDSLKVARELIEKRMGDHYVSEAGAVWIMKPVFSPRPAVMAQPVELGEAVDGLDGGVGAGVEGILNLADVVAKTTSTSIIGIITVEVLHQRLELLLHSISPGGIPTAATITLEHPLEVVANFSGHGVGIDSQATTEIRLKSIFQIYNKLINLAPTASKLALNFPGYPLQPIRPVAIFFVKLSNYTVQFSLVRLLYLFLTTLQHRYRKGYSRVAQPMCRNVGWRDSGAGDLASGITTATKGLTFIPNELLKPLGQFGNEAMTTTRTVQSLLNILKILVTKPGIRQLNIRKKLLNLLGEGSDGCTIPTTTPPILPRHPQDPVDGLLQVRGGVTRERPPRTDKGLYKGDMRTL</sequence>
<name>A0AAV4LSE3_BABCB</name>
<dbReference type="Proteomes" id="UP001497744">
    <property type="component" value="Unassembled WGS sequence"/>
</dbReference>
<evidence type="ECO:0000313" key="3">
    <source>
        <dbReference type="Proteomes" id="UP001497744"/>
    </source>
</evidence>
<protein>
    <submittedName>
        <fullName evidence="2">Phosphoenolpyruvate synthase</fullName>
    </submittedName>
</protein>
<comment type="caution">
    <text evidence="2">The sequence shown here is derived from an EMBL/GenBank/DDBJ whole genome shotgun (WGS) entry which is preliminary data.</text>
</comment>
<keyword evidence="3" id="KW-1185">Reference proteome</keyword>
<dbReference type="AlphaFoldDB" id="A0AAV4LSE3"/>
<organism evidence="2 3">
    <name type="scientific">Babesia caballi</name>
    <dbReference type="NCBI Taxonomy" id="5871"/>
    <lineage>
        <taxon>Eukaryota</taxon>
        <taxon>Sar</taxon>
        <taxon>Alveolata</taxon>
        <taxon>Apicomplexa</taxon>
        <taxon>Aconoidasida</taxon>
        <taxon>Piroplasmida</taxon>
        <taxon>Babesiidae</taxon>
        <taxon>Babesia</taxon>
    </lineage>
</organism>
<evidence type="ECO:0000313" key="2">
    <source>
        <dbReference type="EMBL" id="GIX62703.1"/>
    </source>
</evidence>
<reference evidence="2 3" key="1">
    <citation type="submission" date="2021-06" db="EMBL/GenBank/DDBJ databases">
        <title>Genome sequence of Babesia caballi.</title>
        <authorList>
            <person name="Yamagishi J."/>
            <person name="Kidaka T."/>
            <person name="Ochi A."/>
        </authorList>
    </citation>
    <scope>NUCLEOTIDE SEQUENCE [LARGE SCALE GENOMIC DNA]</scope>
    <source>
        <strain evidence="2">USDA-D6B2</strain>
    </source>
</reference>
<dbReference type="EMBL" id="BPLF01000002">
    <property type="protein sequence ID" value="GIX62703.1"/>
    <property type="molecule type" value="Genomic_DNA"/>
</dbReference>
<dbReference type="GeneID" id="94194184"/>
<gene>
    <name evidence="2" type="ORF">BcabD6B2_21380</name>
</gene>